<dbReference type="GO" id="GO:0004674">
    <property type="term" value="F:protein serine/threonine kinase activity"/>
    <property type="evidence" value="ECO:0007669"/>
    <property type="project" value="TreeGrafter"/>
</dbReference>
<dbReference type="SUPFAM" id="SSF56112">
    <property type="entry name" value="Protein kinase-like (PK-like)"/>
    <property type="match status" value="1"/>
</dbReference>
<reference evidence="2 3" key="1">
    <citation type="submission" date="2019-07" db="EMBL/GenBank/DDBJ databases">
        <title>De Novo Assembly of kiwifruit Actinidia rufa.</title>
        <authorList>
            <person name="Sugita-Konishi S."/>
            <person name="Sato K."/>
            <person name="Mori E."/>
            <person name="Abe Y."/>
            <person name="Kisaki G."/>
            <person name="Hamano K."/>
            <person name="Suezawa K."/>
            <person name="Otani M."/>
            <person name="Fukuda T."/>
            <person name="Manabe T."/>
            <person name="Gomi K."/>
            <person name="Tabuchi M."/>
            <person name="Akimitsu K."/>
            <person name="Kataoka I."/>
        </authorList>
    </citation>
    <scope>NUCLEOTIDE SEQUENCE [LARGE SCALE GENOMIC DNA]</scope>
    <source>
        <strain evidence="3">cv. Fuchu</strain>
    </source>
</reference>
<dbReference type="PANTHER" id="PTHR44329">
    <property type="entry name" value="SERINE/THREONINE-PROTEIN KINASE TNNI3K-RELATED"/>
    <property type="match status" value="1"/>
</dbReference>
<gene>
    <name evidence="2" type="ORF">Acr_08g0002170</name>
</gene>
<keyword evidence="3" id="KW-1185">Reference proteome</keyword>
<dbReference type="AlphaFoldDB" id="A0A7J0EZF9"/>
<sequence>MEHTVIFWQMTLGHIVGWHLKMIKRKSYGRKVDVYSFGLILWEMVSGTIPYDDMTPIQAAFAVVHKNLRPAIPQDCSPAMRSFDRAMLVFATR</sequence>
<evidence type="ECO:0000313" key="3">
    <source>
        <dbReference type="Proteomes" id="UP000585474"/>
    </source>
</evidence>
<proteinExistence type="predicted"/>
<dbReference type="PROSITE" id="PS50011">
    <property type="entry name" value="PROTEIN_KINASE_DOM"/>
    <property type="match status" value="1"/>
</dbReference>
<dbReference type="GO" id="GO:0005524">
    <property type="term" value="F:ATP binding"/>
    <property type="evidence" value="ECO:0007669"/>
    <property type="project" value="InterPro"/>
</dbReference>
<dbReference type="EMBL" id="BJWL01000008">
    <property type="protein sequence ID" value="GFY91821.1"/>
    <property type="molecule type" value="Genomic_DNA"/>
</dbReference>
<dbReference type="InterPro" id="IPR011009">
    <property type="entry name" value="Kinase-like_dom_sf"/>
</dbReference>
<keyword evidence="2" id="KW-0418">Kinase</keyword>
<accession>A0A7J0EZF9</accession>
<organism evidence="2 3">
    <name type="scientific">Actinidia rufa</name>
    <dbReference type="NCBI Taxonomy" id="165716"/>
    <lineage>
        <taxon>Eukaryota</taxon>
        <taxon>Viridiplantae</taxon>
        <taxon>Streptophyta</taxon>
        <taxon>Embryophyta</taxon>
        <taxon>Tracheophyta</taxon>
        <taxon>Spermatophyta</taxon>
        <taxon>Magnoliopsida</taxon>
        <taxon>eudicotyledons</taxon>
        <taxon>Gunneridae</taxon>
        <taxon>Pentapetalae</taxon>
        <taxon>asterids</taxon>
        <taxon>Ericales</taxon>
        <taxon>Actinidiaceae</taxon>
        <taxon>Actinidia</taxon>
    </lineage>
</organism>
<dbReference type="OrthoDB" id="339325at2759"/>
<feature type="domain" description="Protein kinase" evidence="1">
    <location>
        <begin position="1"/>
        <end position="93"/>
    </location>
</feature>
<dbReference type="Proteomes" id="UP000585474">
    <property type="component" value="Unassembled WGS sequence"/>
</dbReference>
<dbReference type="InterPro" id="IPR051681">
    <property type="entry name" value="Ser/Thr_Kinases-Pseudokinases"/>
</dbReference>
<dbReference type="Gene3D" id="1.10.510.10">
    <property type="entry name" value="Transferase(Phosphotransferase) domain 1"/>
    <property type="match status" value="1"/>
</dbReference>
<dbReference type="PANTHER" id="PTHR44329:SF73">
    <property type="entry name" value="OS01G0201200 PROTEIN"/>
    <property type="match status" value="1"/>
</dbReference>
<protein>
    <submittedName>
        <fullName evidence="2">Protein kinase superfamily protein</fullName>
    </submittedName>
</protein>
<keyword evidence="2" id="KW-0808">Transferase</keyword>
<evidence type="ECO:0000259" key="1">
    <source>
        <dbReference type="PROSITE" id="PS50011"/>
    </source>
</evidence>
<comment type="caution">
    <text evidence="2">The sequence shown here is derived from an EMBL/GenBank/DDBJ whole genome shotgun (WGS) entry which is preliminary data.</text>
</comment>
<evidence type="ECO:0000313" key="2">
    <source>
        <dbReference type="EMBL" id="GFY91821.1"/>
    </source>
</evidence>
<name>A0A7J0EZF9_9ERIC</name>
<dbReference type="Pfam" id="PF07714">
    <property type="entry name" value="PK_Tyr_Ser-Thr"/>
    <property type="match status" value="1"/>
</dbReference>
<dbReference type="InterPro" id="IPR001245">
    <property type="entry name" value="Ser-Thr/Tyr_kinase_cat_dom"/>
</dbReference>
<dbReference type="InterPro" id="IPR000719">
    <property type="entry name" value="Prot_kinase_dom"/>
</dbReference>